<organism evidence="1 2">
    <name type="scientific">Nitrospina gracilis (strain 3/211)</name>
    <dbReference type="NCBI Taxonomy" id="1266370"/>
    <lineage>
        <taxon>Bacteria</taxon>
        <taxon>Pseudomonadati</taxon>
        <taxon>Nitrospinota/Tectimicrobiota group</taxon>
        <taxon>Nitrospinota</taxon>
        <taxon>Nitrospinia</taxon>
        <taxon>Nitrospinales</taxon>
        <taxon>Nitrospinaceae</taxon>
        <taxon>Nitrospina</taxon>
    </lineage>
</organism>
<dbReference type="AlphaFoldDB" id="M1YXV6"/>
<protein>
    <submittedName>
        <fullName evidence="1">Uncharacterized protein</fullName>
    </submittedName>
</protein>
<dbReference type="EMBL" id="CAQJ01000035">
    <property type="protein sequence ID" value="CCQ90521.1"/>
    <property type="molecule type" value="Genomic_DNA"/>
</dbReference>
<dbReference type="Proteomes" id="UP000011704">
    <property type="component" value="Unassembled WGS sequence"/>
</dbReference>
<dbReference type="OrthoDB" id="1099576at2"/>
<evidence type="ECO:0000313" key="2">
    <source>
        <dbReference type="Proteomes" id="UP000011704"/>
    </source>
</evidence>
<comment type="caution">
    <text evidence="1">The sequence shown here is derived from an EMBL/GenBank/DDBJ whole genome shotgun (WGS) entry which is preliminary data.</text>
</comment>
<dbReference type="HOGENOM" id="CLU_1401197_0_0_0"/>
<keyword evidence="2" id="KW-1185">Reference proteome</keyword>
<name>M1YXV6_NITG3</name>
<reference evidence="1 2" key="1">
    <citation type="journal article" date="2013" name="Front. Microbiol.">
        <title>The genome of Nitrospina gracilis illuminates the metabolism and evolution of the major marine nitrite oxidizer.</title>
        <authorList>
            <person name="Luecker S."/>
            <person name="Nowka B."/>
            <person name="Rattei T."/>
            <person name="Spieck E."/>
            <person name="and Daims H."/>
        </authorList>
    </citation>
    <scope>NUCLEOTIDE SEQUENCE [LARGE SCALE GENOMIC DNA]</scope>
    <source>
        <strain evidence="1 2">3/211</strain>
    </source>
</reference>
<dbReference type="STRING" id="1266370.NITGR_310009"/>
<evidence type="ECO:0000313" key="1">
    <source>
        <dbReference type="EMBL" id="CCQ90521.1"/>
    </source>
</evidence>
<dbReference type="RefSeq" id="WP_005008128.1">
    <property type="nucleotide sequence ID" value="NZ_HG422173.1"/>
</dbReference>
<accession>M1YXV6</accession>
<sequence>MLLCSTLACTYREPEVYADIENVRAKPGTHLMAVAVKYLKWQWPNGLIGFPNPGVPKVLKQEARIYLVDAHHSDDLTKITVSFDPRKYSNIAPLILGWEEDVLYFGVFDPTASAKENSPIQYYKWSNEQGLQEIATVPMQLAYQPNIGPIPDGVFVRYSKGHDTVDVQTERHPDWIRNAFQVDPVTGELQPREG</sequence>
<proteinExistence type="predicted"/>
<gene>
    <name evidence="1" type="ORF">NITGR_310009</name>
</gene>
<dbReference type="InParanoid" id="M1YXV6"/>